<dbReference type="EMBL" id="JBHSFO010000001">
    <property type="protein sequence ID" value="MFC4602206.1"/>
    <property type="molecule type" value="Genomic_DNA"/>
</dbReference>
<evidence type="ECO:0000313" key="2">
    <source>
        <dbReference type="Proteomes" id="UP001595914"/>
    </source>
</evidence>
<accession>A0ABV9FNS5</accession>
<protein>
    <submittedName>
        <fullName evidence="1">Oxidoreductase</fullName>
    </submittedName>
</protein>
<name>A0ABV9FNS5_9NOCA</name>
<evidence type="ECO:0000313" key="1">
    <source>
        <dbReference type="EMBL" id="MFC4602206.1"/>
    </source>
</evidence>
<gene>
    <name evidence="1" type="ORF">ACFO6S_00695</name>
</gene>
<keyword evidence="2" id="KW-1185">Reference proteome</keyword>
<reference evidence="2" key="1">
    <citation type="journal article" date="2019" name="Int. J. Syst. Evol. Microbiol.">
        <title>The Global Catalogue of Microorganisms (GCM) 10K type strain sequencing project: providing services to taxonomists for standard genome sequencing and annotation.</title>
        <authorList>
            <consortium name="The Broad Institute Genomics Platform"/>
            <consortium name="The Broad Institute Genome Sequencing Center for Infectious Disease"/>
            <person name="Wu L."/>
            <person name="Ma J."/>
        </authorList>
    </citation>
    <scope>NUCLEOTIDE SEQUENCE [LARGE SCALE GENOMIC DNA]</scope>
    <source>
        <strain evidence="2">CCUG 54520</strain>
    </source>
</reference>
<proteinExistence type="predicted"/>
<organism evidence="1 2">
    <name type="scientific">Rhodococcus kronopolitis</name>
    <dbReference type="NCBI Taxonomy" id="1460226"/>
    <lineage>
        <taxon>Bacteria</taxon>
        <taxon>Bacillati</taxon>
        <taxon>Actinomycetota</taxon>
        <taxon>Actinomycetes</taxon>
        <taxon>Mycobacteriales</taxon>
        <taxon>Nocardiaceae</taxon>
        <taxon>Rhodococcus</taxon>
    </lineage>
</organism>
<dbReference type="RefSeq" id="WP_378413178.1">
    <property type="nucleotide sequence ID" value="NZ_JBHSFO010000001.1"/>
</dbReference>
<dbReference type="Proteomes" id="UP001595914">
    <property type="component" value="Unassembled WGS sequence"/>
</dbReference>
<sequence>MGLLNRFSKARRGVFGHGDAASAADAQYLANWVHGHLGVEAYVEPQTTVTPVTVVLVAADGEWTRRPVGGERGARRLGEDLHIPVYDVRKTGYPQRMRDHDARQKILRKRAQGA</sequence>
<comment type="caution">
    <text evidence="1">The sequence shown here is derived from an EMBL/GenBank/DDBJ whole genome shotgun (WGS) entry which is preliminary data.</text>
</comment>